<evidence type="ECO:0000313" key="5">
    <source>
        <dbReference type="Proteomes" id="UP001396334"/>
    </source>
</evidence>
<sequence>MVWSEFLTHLRLSNTYLSDNISPEIGNCKTLRTLLLEYNLLQGKIPVELGQITELSVLDVSRNNITDMDLGSDEKQAPLIVFEEDSMRLISVFLLNCFVGIKNQSSWLVTCSME</sequence>
<dbReference type="InterPro" id="IPR032675">
    <property type="entry name" value="LRR_dom_sf"/>
</dbReference>
<keyword evidence="5" id="KW-1185">Reference proteome</keyword>
<reference evidence="4 5" key="1">
    <citation type="journal article" date="2024" name="G3 (Bethesda)">
        <title>Genome assembly of Hibiscus sabdariffa L. provides insights into metabolisms of medicinal natural products.</title>
        <authorList>
            <person name="Kim T."/>
        </authorList>
    </citation>
    <scope>NUCLEOTIDE SEQUENCE [LARGE SCALE GENOMIC DNA]</scope>
    <source>
        <strain evidence="4">TK-2024</strain>
        <tissue evidence="4">Old leaves</tissue>
    </source>
</reference>
<dbReference type="Proteomes" id="UP001396334">
    <property type="component" value="Unassembled WGS sequence"/>
</dbReference>
<dbReference type="EMBL" id="JBBPBN010000007">
    <property type="protein sequence ID" value="KAK9033800.1"/>
    <property type="molecule type" value="Genomic_DNA"/>
</dbReference>
<dbReference type="SUPFAM" id="SSF52058">
    <property type="entry name" value="L domain-like"/>
    <property type="match status" value="1"/>
</dbReference>
<dbReference type="Pfam" id="PF00560">
    <property type="entry name" value="LRR_1"/>
    <property type="match status" value="2"/>
</dbReference>
<dbReference type="PANTHER" id="PTHR48056">
    <property type="entry name" value="LRR RECEPTOR-LIKE SERINE/THREONINE-PROTEIN KINASE-RELATED"/>
    <property type="match status" value="1"/>
</dbReference>
<gene>
    <name evidence="4" type="ORF">V6N11_049984</name>
</gene>
<comment type="caution">
    <text evidence="4">The sequence shown here is derived from an EMBL/GenBank/DDBJ whole genome shotgun (WGS) entry which is preliminary data.</text>
</comment>
<dbReference type="PANTHER" id="PTHR48056:SF63">
    <property type="entry name" value="PROTEIN KINASE DOMAIN-CONTAINING PROTEIN"/>
    <property type="match status" value="1"/>
</dbReference>
<evidence type="ECO:0000256" key="3">
    <source>
        <dbReference type="ARBA" id="ARBA00023180"/>
    </source>
</evidence>
<accession>A0ABR2T949</accession>
<evidence type="ECO:0000256" key="1">
    <source>
        <dbReference type="ARBA" id="ARBA00022614"/>
    </source>
</evidence>
<name>A0ABR2T949_9ROSI</name>
<evidence type="ECO:0000313" key="4">
    <source>
        <dbReference type="EMBL" id="KAK9033800.1"/>
    </source>
</evidence>
<evidence type="ECO:0000256" key="2">
    <source>
        <dbReference type="ARBA" id="ARBA00022737"/>
    </source>
</evidence>
<keyword evidence="1" id="KW-0433">Leucine-rich repeat</keyword>
<organism evidence="4 5">
    <name type="scientific">Hibiscus sabdariffa</name>
    <name type="common">roselle</name>
    <dbReference type="NCBI Taxonomy" id="183260"/>
    <lineage>
        <taxon>Eukaryota</taxon>
        <taxon>Viridiplantae</taxon>
        <taxon>Streptophyta</taxon>
        <taxon>Embryophyta</taxon>
        <taxon>Tracheophyta</taxon>
        <taxon>Spermatophyta</taxon>
        <taxon>Magnoliopsida</taxon>
        <taxon>eudicotyledons</taxon>
        <taxon>Gunneridae</taxon>
        <taxon>Pentapetalae</taxon>
        <taxon>rosids</taxon>
        <taxon>malvids</taxon>
        <taxon>Malvales</taxon>
        <taxon>Malvaceae</taxon>
        <taxon>Malvoideae</taxon>
        <taxon>Hibiscus</taxon>
    </lineage>
</organism>
<protein>
    <submittedName>
        <fullName evidence="4">Uncharacterized protein</fullName>
    </submittedName>
</protein>
<dbReference type="InterPro" id="IPR001611">
    <property type="entry name" value="Leu-rich_rpt"/>
</dbReference>
<dbReference type="InterPro" id="IPR050647">
    <property type="entry name" value="Plant_LRR-RLKs"/>
</dbReference>
<dbReference type="Gene3D" id="3.80.10.10">
    <property type="entry name" value="Ribonuclease Inhibitor"/>
    <property type="match status" value="1"/>
</dbReference>
<keyword evidence="3" id="KW-0325">Glycoprotein</keyword>
<keyword evidence="2" id="KW-0677">Repeat</keyword>
<proteinExistence type="predicted"/>